<gene>
    <name evidence="12" type="ORF">OM33_08230</name>
</gene>
<dbReference type="SMART" id="SM00387">
    <property type="entry name" value="HATPase_c"/>
    <property type="match status" value="1"/>
</dbReference>
<dbReference type="InterPro" id="IPR050980">
    <property type="entry name" value="2C_sensor_his_kinase"/>
</dbReference>
<evidence type="ECO:0000256" key="6">
    <source>
        <dbReference type="ARBA" id="ARBA00022679"/>
    </source>
</evidence>
<feature type="transmembrane region" description="Helical" evidence="10">
    <location>
        <begin position="6"/>
        <end position="23"/>
    </location>
</feature>
<evidence type="ECO:0000313" key="12">
    <source>
        <dbReference type="EMBL" id="AIY65145.1"/>
    </source>
</evidence>
<accession>A0A0A7EES4</accession>
<dbReference type="GO" id="GO:0005524">
    <property type="term" value="F:ATP binding"/>
    <property type="evidence" value="ECO:0007669"/>
    <property type="project" value="UniProtKB-KW"/>
</dbReference>
<reference evidence="12 13" key="1">
    <citation type="submission" date="2014-11" db="EMBL/GenBank/DDBJ databases">
        <title>Complete Genome Sequence of Pseudoalteromonas sp. Strain OCN003 Isolated from Kaneohe Bay, Oahu, Hawaii.</title>
        <authorList>
            <person name="Beurmann S."/>
            <person name="Videau P."/>
            <person name="Ushijima B."/>
            <person name="Smith A.M."/>
            <person name="Aeby G.S."/>
            <person name="Callahan S.M."/>
            <person name="Belcaid M."/>
        </authorList>
    </citation>
    <scope>NUCLEOTIDE SEQUENCE [LARGE SCALE GENOMIC DNA]</scope>
    <source>
        <strain evidence="12 13">OCN003</strain>
    </source>
</reference>
<dbReference type="STRING" id="1348114.OM33_08230"/>
<keyword evidence="10" id="KW-1133">Transmembrane helix</keyword>
<feature type="domain" description="Histidine kinase" evidence="11">
    <location>
        <begin position="203"/>
        <end position="413"/>
    </location>
</feature>
<keyword evidence="10" id="KW-0812">Transmembrane</keyword>
<comment type="subcellular location">
    <subcellularLocation>
        <location evidence="2">Cell membrane</location>
        <topology evidence="2">Multi-pass membrane protein</topology>
    </subcellularLocation>
</comment>
<dbReference type="SUPFAM" id="SSF55874">
    <property type="entry name" value="ATPase domain of HSP90 chaperone/DNA topoisomerase II/histidine kinase"/>
    <property type="match status" value="1"/>
</dbReference>
<organism evidence="12 13">
    <name type="scientific">Pseudoalteromonas piratica</name>
    <dbReference type="NCBI Taxonomy" id="1348114"/>
    <lineage>
        <taxon>Bacteria</taxon>
        <taxon>Pseudomonadati</taxon>
        <taxon>Pseudomonadota</taxon>
        <taxon>Gammaproteobacteria</taxon>
        <taxon>Alteromonadales</taxon>
        <taxon>Pseudoalteromonadaceae</taxon>
        <taxon>Pseudoalteromonas</taxon>
    </lineage>
</organism>
<dbReference type="CDD" id="cd00082">
    <property type="entry name" value="HisKA"/>
    <property type="match status" value="1"/>
</dbReference>
<evidence type="ECO:0000256" key="2">
    <source>
        <dbReference type="ARBA" id="ARBA00004651"/>
    </source>
</evidence>
<evidence type="ECO:0000256" key="5">
    <source>
        <dbReference type="ARBA" id="ARBA00022553"/>
    </source>
</evidence>
<dbReference type="Pfam" id="PF00512">
    <property type="entry name" value="HisKA"/>
    <property type="match status" value="1"/>
</dbReference>
<evidence type="ECO:0000313" key="13">
    <source>
        <dbReference type="Proteomes" id="UP000030341"/>
    </source>
</evidence>
<dbReference type="PRINTS" id="PR00344">
    <property type="entry name" value="BCTRLSENSOR"/>
</dbReference>
<evidence type="ECO:0000256" key="10">
    <source>
        <dbReference type="SAM" id="Phobius"/>
    </source>
</evidence>
<evidence type="ECO:0000256" key="4">
    <source>
        <dbReference type="ARBA" id="ARBA00022475"/>
    </source>
</evidence>
<name>A0A0A7EES4_9GAMM</name>
<evidence type="ECO:0000259" key="11">
    <source>
        <dbReference type="PROSITE" id="PS50109"/>
    </source>
</evidence>
<feature type="transmembrane region" description="Helical" evidence="10">
    <location>
        <begin position="125"/>
        <end position="147"/>
    </location>
</feature>
<keyword evidence="4" id="KW-1003">Cell membrane</keyword>
<dbReference type="Gene3D" id="3.30.565.10">
    <property type="entry name" value="Histidine kinase-like ATPase, C-terminal domain"/>
    <property type="match status" value="1"/>
</dbReference>
<dbReference type="Gene3D" id="1.10.287.130">
    <property type="match status" value="1"/>
</dbReference>
<protein>
    <recommendedName>
        <fullName evidence="3">histidine kinase</fullName>
        <ecNumber evidence="3">2.7.13.3</ecNumber>
    </recommendedName>
</protein>
<keyword evidence="5" id="KW-0597">Phosphoprotein</keyword>
<dbReference type="InterPro" id="IPR005467">
    <property type="entry name" value="His_kinase_dom"/>
</dbReference>
<dbReference type="EC" id="2.7.13.3" evidence="3"/>
<keyword evidence="8" id="KW-0418">Kinase</keyword>
<dbReference type="InterPro" id="IPR003661">
    <property type="entry name" value="HisK_dim/P_dom"/>
</dbReference>
<dbReference type="PANTHER" id="PTHR44936">
    <property type="entry name" value="SENSOR PROTEIN CREC"/>
    <property type="match status" value="1"/>
</dbReference>
<dbReference type="InterPro" id="IPR004358">
    <property type="entry name" value="Sig_transdc_His_kin-like_C"/>
</dbReference>
<dbReference type="eggNOG" id="COG2205">
    <property type="taxonomic scope" value="Bacteria"/>
</dbReference>
<evidence type="ECO:0000256" key="8">
    <source>
        <dbReference type="ARBA" id="ARBA00022777"/>
    </source>
</evidence>
<keyword evidence="10" id="KW-0472">Membrane</keyword>
<keyword evidence="6" id="KW-0808">Transferase</keyword>
<dbReference type="AlphaFoldDB" id="A0A0A7EES4"/>
<dbReference type="SMART" id="SM00388">
    <property type="entry name" value="HisKA"/>
    <property type="match status" value="1"/>
</dbReference>
<dbReference type="OrthoDB" id="9804645at2"/>
<evidence type="ECO:0000256" key="3">
    <source>
        <dbReference type="ARBA" id="ARBA00012438"/>
    </source>
</evidence>
<dbReference type="RefSeq" id="WP_038640756.1">
    <property type="nucleotide sequence ID" value="NZ_CP009888.1"/>
</dbReference>
<keyword evidence="7" id="KW-0547">Nucleotide-binding</keyword>
<dbReference type="InterPro" id="IPR036890">
    <property type="entry name" value="HATPase_C_sf"/>
</dbReference>
<proteinExistence type="predicted"/>
<dbReference type="Proteomes" id="UP000030341">
    <property type="component" value="Chromosome 1"/>
</dbReference>
<dbReference type="GO" id="GO:0000155">
    <property type="term" value="F:phosphorelay sensor kinase activity"/>
    <property type="evidence" value="ECO:0007669"/>
    <property type="project" value="InterPro"/>
</dbReference>
<keyword evidence="13" id="KW-1185">Reference proteome</keyword>
<evidence type="ECO:0000256" key="9">
    <source>
        <dbReference type="ARBA" id="ARBA00022840"/>
    </source>
</evidence>
<keyword evidence="9" id="KW-0067">ATP-binding</keyword>
<dbReference type="PROSITE" id="PS50109">
    <property type="entry name" value="HIS_KIN"/>
    <property type="match status" value="1"/>
</dbReference>
<dbReference type="InterPro" id="IPR003594">
    <property type="entry name" value="HATPase_dom"/>
</dbReference>
<dbReference type="PANTHER" id="PTHR44936:SF10">
    <property type="entry name" value="SENSOR PROTEIN RSTB"/>
    <property type="match status" value="1"/>
</dbReference>
<dbReference type="GO" id="GO:0005886">
    <property type="term" value="C:plasma membrane"/>
    <property type="evidence" value="ECO:0007669"/>
    <property type="project" value="UniProtKB-SubCell"/>
</dbReference>
<evidence type="ECO:0000256" key="7">
    <source>
        <dbReference type="ARBA" id="ARBA00022741"/>
    </source>
</evidence>
<evidence type="ECO:0000256" key="1">
    <source>
        <dbReference type="ARBA" id="ARBA00000085"/>
    </source>
</evidence>
<sequence>MGKLFLSLYAYIIISIFILSGALEKLWPEPTGIEALPLAPQVSASISALADTPQGIDKLKRIYQNQVIPTDQIAFLPEQLTNLQKGQAVPVFDGPKQVIWYLQLNPQHLLKIGPYRFDSNSYDSIWPFIIMLMVIGVPVAAWSYWLWRDFNQLEHACNNINAPEDLQLNGNDKSALLPIKQTLIAMKERIKHLLDSQRDLTSSVSHEFRTPLARLKFAIAMLDDLHSNEKSKPYLESMQSDIQELESLVTEMLEFAKLEREKPTLNLEHYDVVEQVTVLANKLGFGSDINIKIEAKPTLLITADAHFIGRAMQNFIGNALKYAEQQISISIIQEADSVVLKVADDGIGIEQSQWDDVFKPFTRLDKSRNKKIKGFGLGLAIVQKIITWHSGCCYLEKSPLGGACFVMRLPQENLIK</sequence>
<dbReference type="Pfam" id="PF02518">
    <property type="entry name" value="HATPase_c"/>
    <property type="match status" value="1"/>
</dbReference>
<dbReference type="HOGENOM" id="CLU_000445_89_27_6"/>
<dbReference type="SUPFAM" id="SSF47384">
    <property type="entry name" value="Homodimeric domain of signal transducing histidine kinase"/>
    <property type="match status" value="1"/>
</dbReference>
<dbReference type="KEGG" id="pseo:OM33_08230"/>
<dbReference type="EMBL" id="CP009888">
    <property type="protein sequence ID" value="AIY65145.1"/>
    <property type="molecule type" value="Genomic_DNA"/>
</dbReference>
<comment type="catalytic activity">
    <reaction evidence="1">
        <text>ATP + protein L-histidine = ADP + protein N-phospho-L-histidine.</text>
        <dbReference type="EC" id="2.7.13.3"/>
    </reaction>
</comment>
<dbReference type="InterPro" id="IPR036097">
    <property type="entry name" value="HisK_dim/P_sf"/>
</dbReference>